<keyword evidence="8 10" id="KW-0472">Membrane</keyword>
<reference evidence="14 15" key="1">
    <citation type="submission" date="2016-07" db="EMBL/GenBank/DDBJ databases">
        <title>Complete genome sequence of Altererythrobacter namhicola JCM 16345T, containing esterase-encoding genes.</title>
        <authorList>
            <person name="Cheng H."/>
            <person name="Wu Y.-H."/>
            <person name="Jian S.-L."/>
            <person name="Huo Y.-Y."/>
            <person name="Wang C.-S."/>
            <person name="Xu X.-W."/>
        </authorList>
    </citation>
    <scope>NUCLEOTIDE SEQUENCE [LARGE SCALE GENOMIC DNA]</scope>
    <source>
        <strain evidence="14 15">JCM 16345</strain>
    </source>
</reference>
<evidence type="ECO:0000256" key="4">
    <source>
        <dbReference type="ARBA" id="ARBA00022692"/>
    </source>
</evidence>
<evidence type="ECO:0000313" key="15">
    <source>
        <dbReference type="Proteomes" id="UP000092698"/>
    </source>
</evidence>
<keyword evidence="6 10" id="KW-1133">Transmembrane helix</keyword>
<dbReference type="HAMAP" id="MF_01465">
    <property type="entry name" value="SecY"/>
    <property type="match status" value="1"/>
</dbReference>
<dbReference type="RefSeq" id="WP_067787004.1">
    <property type="nucleotide sequence ID" value="NZ_CP016545.1"/>
</dbReference>
<dbReference type="InterPro" id="IPR023201">
    <property type="entry name" value="SecY_dom_sf"/>
</dbReference>
<evidence type="ECO:0000256" key="11">
    <source>
        <dbReference type="RuleBase" id="RU000537"/>
    </source>
</evidence>
<evidence type="ECO:0000256" key="8">
    <source>
        <dbReference type="ARBA" id="ARBA00023136"/>
    </source>
</evidence>
<feature type="transmembrane region" description="Helical" evidence="10">
    <location>
        <begin position="380"/>
        <end position="402"/>
    </location>
</feature>
<comment type="subcellular location">
    <subcellularLocation>
        <location evidence="10">Cell membrane</location>
        <topology evidence="10">Multi-pass membrane protein</topology>
    </subcellularLocation>
    <subcellularLocation>
        <location evidence="1 12">Membrane</location>
        <topology evidence="1 12">Multi-pass membrane protein</topology>
    </subcellularLocation>
</comment>
<dbReference type="FunFam" id="1.10.3370.10:FF:000001">
    <property type="entry name" value="Preprotein translocase subunit SecY"/>
    <property type="match status" value="1"/>
</dbReference>
<dbReference type="GO" id="GO:0005886">
    <property type="term" value="C:plasma membrane"/>
    <property type="evidence" value="ECO:0007669"/>
    <property type="project" value="UniProtKB-SubCell"/>
</dbReference>
<dbReference type="GO" id="GO:0043952">
    <property type="term" value="P:protein transport by the Sec complex"/>
    <property type="evidence" value="ECO:0007669"/>
    <property type="project" value="UniProtKB-UniRule"/>
</dbReference>
<keyword evidence="7 10" id="KW-0811">Translocation</keyword>
<dbReference type="InterPro" id="IPR026593">
    <property type="entry name" value="SecY"/>
</dbReference>
<dbReference type="GO" id="GO:0006605">
    <property type="term" value="P:protein targeting"/>
    <property type="evidence" value="ECO:0007669"/>
    <property type="project" value="UniProtKB-UniRule"/>
</dbReference>
<feature type="transmembrane region" description="Helical" evidence="10">
    <location>
        <begin position="219"/>
        <end position="242"/>
    </location>
</feature>
<keyword evidence="3 10" id="KW-0813">Transport</keyword>
<feature type="transmembrane region" description="Helical" evidence="10">
    <location>
        <begin position="27"/>
        <end position="45"/>
    </location>
</feature>
<feature type="transmembrane region" description="Helical" evidence="10">
    <location>
        <begin position="273"/>
        <end position="296"/>
    </location>
</feature>
<comment type="similarity">
    <text evidence="2 10 13">Belongs to the SecY/SEC61-alpha family.</text>
</comment>
<feature type="transmembrane region" description="Helical" evidence="10">
    <location>
        <begin position="408"/>
        <end position="425"/>
    </location>
</feature>
<evidence type="ECO:0000256" key="7">
    <source>
        <dbReference type="ARBA" id="ARBA00023010"/>
    </source>
</evidence>
<dbReference type="NCBIfam" id="TIGR00967">
    <property type="entry name" value="3a0501s007"/>
    <property type="match status" value="1"/>
</dbReference>
<dbReference type="PROSITE" id="PS00755">
    <property type="entry name" value="SECY_1"/>
    <property type="match status" value="1"/>
</dbReference>
<dbReference type="PIRSF" id="PIRSF004557">
    <property type="entry name" value="SecY"/>
    <property type="match status" value="1"/>
</dbReference>
<dbReference type="PANTHER" id="PTHR10906">
    <property type="entry name" value="SECY/SEC61-ALPHA FAMILY MEMBER"/>
    <property type="match status" value="1"/>
</dbReference>
<dbReference type="Gene3D" id="1.10.3370.10">
    <property type="entry name" value="SecY subunit domain"/>
    <property type="match status" value="1"/>
</dbReference>
<proteinExistence type="inferred from homology"/>
<feature type="transmembrane region" description="Helical" evidence="10">
    <location>
        <begin position="123"/>
        <end position="140"/>
    </location>
</feature>
<evidence type="ECO:0000256" key="1">
    <source>
        <dbReference type="ARBA" id="ARBA00004141"/>
    </source>
</evidence>
<feature type="transmembrane region" description="Helical" evidence="10">
    <location>
        <begin position="160"/>
        <end position="180"/>
    </location>
</feature>
<organism evidence="14 15">
    <name type="scientific">Paraurantiacibacter namhicola</name>
    <dbReference type="NCBI Taxonomy" id="645517"/>
    <lineage>
        <taxon>Bacteria</taxon>
        <taxon>Pseudomonadati</taxon>
        <taxon>Pseudomonadota</taxon>
        <taxon>Alphaproteobacteria</taxon>
        <taxon>Sphingomonadales</taxon>
        <taxon>Erythrobacteraceae</taxon>
        <taxon>Paraurantiacibacter</taxon>
    </lineage>
</organism>
<evidence type="ECO:0000256" key="10">
    <source>
        <dbReference type="HAMAP-Rule" id="MF_01465"/>
    </source>
</evidence>
<protein>
    <recommendedName>
        <fullName evidence="9 10">Protein translocase subunit SecY</fullName>
    </recommendedName>
</protein>
<evidence type="ECO:0000256" key="2">
    <source>
        <dbReference type="ARBA" id="ARBA00005751"/>
    </source>
</evidence>
<evidence type="ECO:0000256" key="5">
    <source>
        <dbReference type="ARBA" id="ARBA00022927"/>
    </source>
</evidence>
<dbReference type="Pfam" id="PF00344">
    <property type="entry name" value="SecY"/>
    <property type="match status" value="1"/>
</dbReference>
<dbReference type="KEGG" id="anh:A6F65_01329"/>
<comment type="subunit">
    <text evidence="10">Component of the Sec protein translocase complex. Heterotrimer consisting of SecY, SecE and SecG subunits. The heterotrimers can form oligomers, although 1 heterotrimer is thought to be able to translocate proteins. Interacts with the ribosome. Interacts with SecDF, and other proteins may be involved. Interacts with SecA.</text>
</comment>
<dbReference type="InterPro" id="IPR030659">
    <property type="entry name" value="SecY_CS"/>
</dbReference>
<dbReference type="GO" id="GO:0065002">
    <property type="term" value="P:intracellular protein transmembrane transport"/>
    <property type="evidence" value="ECO:0007669"/>
    <property type="project" value="UniProtKB-UniRule"/>
</dbReference>
<dbReference type="PROSITE" id="PS00756">
    <property type="entry name" value="SECY_2"/>
    <property type="match status" value="1"/>
</dbReference>
<evidence type="ECO:0000313" key="14">
    <source>
        <dbReference type="EMBL" id="ANU07635.1"/>
    </source>
</evidence>
<keyword evidence="5 10" id="KW-0653">Protein transport</keyword>
<evidence type="ECO:0000256" key="3">
    <source>
        <dbReference type="ARBA" id="ARBA00022448"/>
    </source>
</evidence>
<name>A0A1C7D867_9SPHN</name>
<dbReference type="SUPFAM" id="SSF103491">
    <property type="entry name" value="Preprotein translocase SecY subunit"/>
    <property type="match status" value="1"/>
</dbReference>
<accession>A0A1C7D867</accession>
<keyword evidence="10" id="KW-1003">Cell membrane</keyword>
<dbReference type="OrthoDB" id="9809248at2"/>
<dbReference type="InterPro" id="IPR002208">
    <property type="entry name" value="SecY/SEC61-alpha"/>
</dbReference>
<evidence type="ECO:0000256" key="12">
    <source>
        <dbReference type="RuleBase" id="RU003484"/>
    </source>
</evidence>
<evidence type="ECO:0000256" key="9">
    <source>
        <dbReference type="ARBA" id="ARBA00039733"/>
    </source>
</evidence>
<sequence>MASRADNFASNLSLANFSKATELRQRIWFTIGALVVFRFLSFVPLPGVNPAALDQLYDQTRGGILDLFNTFSGGSLERMSLIALGVMPYITASIVIQLASSLHPALMALKKEGEAGRKKLNQYTRYGTVFLCAIQGYFLATGLESYAAQSGLAAVVDPGFLFRIVAVISLIGGTMFLLWLGEQITSRGIGNGVSLIIMAGIVAQFPTFTVNLFEGGREGSISAGLIVGLVVMIILLILFICFMERAQRRLLIQYPKRANQRGMMQADRSHLPLKLNTAGVIPPIFASSLLLLPLTITQFAGNSIDSESTGGGIIDTLNIYLQHGQPIYMLLYAALIIFFCFFYTAVVFNPEDTAENLKKNGGFIPGIRPGKRTSDYLDYVLTRVTVIGAAYLTVVCVVPEWAIAQTGLPLFLGGTSLLIVVNVTVDTISQIQSHLLAHQYGDLIKKAKLKGRLR</sequence>
<dbReference type="STRING" id="645517.A6F65_01329"/>
<dbReference type="AlphaFoldDB" id="A0A1C7D867"/>
<feature type="transmembrane region" description="Helical" evidence="10">
    <location>
        <begin position="81"/>
        <end position="102"/>
    </location>
</feature>
<feature type="transmembrane region" description="Helical" evidence="10">
    <location>
        <begin position="192"/>
        <end position="213"/>
    </location>
</feature>
<dbReference type="EMBL" id="CP016545">
    <property type="protein sequence ID" value="ANU07635.1"/>
    <property type="molecule type" value="Genomic_DNA"/>
</dbReference>
<comment type="function">
    <text evidence="10 11">The central subunit of the protein translocation channel SecYEG. Consists of two halves formed by TMs 1-5 and 6-10. These two domains form a lateral gate at the front which open onto the bilayer between TMs 2 and 7, and are clamped together by SecE at the back. The channel is closed by both a pore ring composed of hydrophobic SecY resides and a short helix (helix 2A) on the extracellular side of the membrane which forms a plug. The plug probably moves laterally to allow the channel to open. The ring and the pore may move independently.</text>
</comment>
<feature type="transmembrane region" description="Helical" evidence="10">
    <location>
        <begin position="327"/>
        <end position="348"/>
    </location>
</feature>
<gene>
    <name evidence="10" type="primary">secY</name>
    <name evidence="14" type="ORF">A6F65_01329</name>
</gene>
<keyword evidence="4 10" id="KW-0812">Transmembrane</keyword>
<dbReference type="PATRIC" id="fig|645517.4.peg.1321"/>
<evidence type="ECO:0000256" key="6">
    <source>
        <dbReference type="ARBA" id="ARBA00022989"/>
    </source>
</evidence>
<dbReference type="Proteomes" id="UP000092698">
    <property type="component" value="Chromosome"/>
</dbReference>
<dbReference type="PRINTS" id="PR00303">
    <property type="entry name" value="SECYTRNLCASE"/>
</dbReference>
<evidence type="ECO:0000256" key="13">
    <source>
        <dbReference type="RuleBase" id="RU004349"/>
    </source>
</evidence>
<keyword evidence="15" id="KW-1185">Reference proteome</keyword>